<dbReference type="EMBL" id="VUMB01000002">
    <property type="protein sequence ID" value="MSS38936.1"/>
    <property type="molecule type" value="Genomic_DNA"/>
</dbReference>
<name>A0A844F425_CLOSV</name>
<dbReference type="AlphaFoldDB" id="A0A844F425"/>
<reference evidence="1 2" key="1">
    <citation type="submission" date="2019-08" db="EMBL/GenBank/DDBJ databases">
        <title>In-depth cultivation of the pig gut microbiome towards novel bacterial diversity and tailored functional studies.</title>
        <authorList>
            <person name="Wylensek D."/>
            <person name="Hitch T.C.A."/>
            <person name="Clavel T."/>
        </authorList>
    </citation>
    <scope>NUCLEOTIDE SEQUENCE [LARGE SCALE GENOMIC DNA]</scope>
    <source>
        <strain evidence="1 2">BL-389-WT-3D</strain>
    </source>
</reference>
<evidence type="ECO:0000313" key="1">
    <source>
        <dbReference type="EMBL" id="MSS38936.1"/>
    </source>
</evidence>
<protein>
    <submittedName>
        <fullName evidence="1">DUF3800 domain-containing protein</fullName>
    </submittedName>
</protein>
<sequence length="265" mass="30811">MCRLLVYNGNTIPMIGDFVMANYFLFLDELKANDIYTNFCMGGIFVEEQHYRKTVVPKMNAHKNSILGNTGKVLHENELYDLLSKYKDNKKIQKEKAIYDAIRDIIINCDVYTMCVGITKDSLNSHYPSGSTEYNKYRLYNVALQIIMENYVHFLDENNSYGCVFYESRNIQADYELQKQYELIKEHGTLYLSPEIMGKRLMSISFPLKIDNNTGLQIADFILNPMARKFDNMEQRENSLHNAIITKAYDGGISENMRYGIKKIL</sequence>
<proteinExistence type="predicted"/>
<gene>
    <name evidence="1" type="ORF">FYJ37_00870</name>
</gene>
<dbReference type="Proteomes" id="UP000462363">
    <property type="component" value="Unassembled WGS sequence"/>
</dbReference>
<organism evidence="1 2">
    <name type="scientific">Clostridium scindens (strain JCM 10418 / VPI 12708)</name>
    <dbReference type="NCBI Taxonomy" id="29347"/>
    <lineage>
        <taxon>Bacteria</taxon>
        <taxon>Bacillati</taxon>
        <taxon>Bacillota</taxon>
        <taxon>Clostridia</taxon>
        <taxon>Lachnospirales</taxon>
        <taxon>Lachnospiraceae</taxon>
    </lineage>
</organism>
<accession>A0A844F425</accession>
<dbReference type="Pfam" id="PF12686">
    <property type="entry name" value="DUF3800"/>
    <property type="match status" value="1"/>
</dbReference>
<dbReference type="InterPro" id="IPR024524">
    <property type="entry name" value="DUF3800"/>
</dbReference>
<comment type="caution">
    <text evidence="1">The sequence shown here is derived from an EMBL/GenBank/DDBJ whole genome shotgun (WGS) entry which is preliminary data.</text>
</comment>
<evidence type="ECO:0000313" key="2">
    <source>
        <dbReference type="Proteomes" id="UP000462363"/>
    </source>
</evidence>